<reference evidence="3" key="2">
    <citation type="submission" date="2023-04" db="EMBL/GenBank/DDBJ databases">
        <authorList>
            <person name="Bruccoleri R.E."/>
            <person name="Oakeley E.J."/>
            <person name="Faust A.-M."/>
            <person name="Dessus-Babus S."/>
            <person name="Altorfer M."/>
            <person name="Burckhardt D."/>
            <person name="Oertli M."/>
            <person name="Naumann U."/>
            <person name="Petersen F."/>
            <person name="Wong J."/>
        </authorList>
    </citation>
    <scope>NUCLEOTIDE SEQUENCE</scope>
    <source>
        <strain evidence="3">GSM-AAB239-AS_SAM_17_03QT</strain>
        <tissue evidence="3">Leaf</tissue>
    </source>
</reference>
<evidence type="ECO:0000256" key="1">
    <source>
        <dbReference type="SAM" id="MobiDB-lite"/>
    </source>
</evidence>
<accession>A0AAX6FBD9</accession>
<keyword evidence="2" id="KW-0472">Membrane</keyword>
<name>A0AAX6FBD9_IRIPA</name>
<keyword evidence="4" id="KW-1185">Reference proteome</keyword>
<gene>
    <name evidence="3" type="ORF">M6B38_144170</name>
</gene>
<keyword evidence="3" id="KW-0012">Acyltransferase</keyword>
<dbReference type="Proteomes" id="UP001140949">
    <property type="component" value="Unassembled WGS sequence"/>
</dbReference>
<sequence length="120" mass="13455">MSSFEASNGTSLSGNGKKMVSPAPPSLNGTRHRPMTPLRAIRGVFCLVIYLLTAFMMLVYWSPLSTLLLRLFSVHYSRKATSMLFGAWLSLWPFLFEKINKTKVFFSGESVPRDRSSALC</sequence>
<dbReference type="GO" id="GO:0012505">
    <property type="term" value="C:endomembrane system"/>
    <property type="evidence" value="ECO:0007669"/>
    <property type="project" value="TreeGrafter"/>
</dbReference>
<evidence type="ECO:0000313" key="4">
    <source>
        <dbReference type="Proteomes" id="UP001140949"/>
    </source>
</evidence>
<feature type="compositionally biased region" description="Polar residues" evidence="1">
    <location>
        <begin position="1"/>
        <end position="14"/>
    </location>
</feature>
<evidence type="ECO:0000256" key="2">
    <source>
        <dbReference type="SAM" id="Phobius"/>
    </source>
</evidence>
<feature type="region of interest" description="Disordered" evidence="1">
    <location>
        <begin position="1"/>
        <end position="31"/>
    </location>
</feature>
<dbReference type="EMBL" id="JANAVB010030286">
    <property type="protein sequence ID" value="KAJ6813503.1"/>
    <property type="molecule type" value="Genomic_DNA"/>
</dbReference>
<reference evidence="3" key="1">
    <citation type="journal article" date="2023" name="GigaByte">
        <title>Genome assembly of the bearded iris, Iris pallida Lam.</title>
        <authorList>
            <person name="Bruccoleri R.E."/>
            <person name="Oakeley E.J."/>
            <person name="Faust A.M.E."/>
            <person name="Altorfer M."/>
            <person name="Dessus-Babus S."/>
            <person name="Burckhardt D."/>
            <person name="Oertli M."/>
            <person name="Naumann U."/>
            <person name="Petersen F."/>
            <person name="Wong J."/>
        </authorList>
    </citation>
    <scope>NUCLEOTIDE SEQUENCE</scope>
    <source>
        <strain evidence="3">GSM-AAB239-AS_SAM_17_03QT</strain>
    </source>
</reference>
<feature type="transmembrane region" description="Helical" evidence="2">
    <location>
        <begin position="40"/>
        <end position="60"/>
    </location>
</feature>
<evidence type="ECO:0000313" key="3">
    <source>
        <dbReference type="EMBL" id="KAJ6813503.1"/>
    </source>
</evidence>
<keyword evidence="3" id="KW-0808">Transferase</keyword>
<dbReference type="AlphaFoldDB" id="A0AAX6FBD9"/>
<protein>
    <submittedName>
        <fullName evidence="3">1-acyl-sn-glycerol-3-phosphate acyltransferase 4 isoform X1</fullName>
    </submittedName>
</protein>
<dbReference type="GO" id="GO:0016746">
    <property type="term" value="F:acyltransferase activity"/>
    <property type="evidence" value="ECO:0007669"/>
    <property type="project" value="UniProtKB-KW"/>
</dbReference>
<keyword evidence="2" id="KW-0812">Transmembrane</keyword>
<dbReference type="PANTHER" id="PTHR10983">
    <property type="entry name" value="1-ACYLGLYCEROL-3-PHOSPHATE ACYLTRANSFERASE-RELATED"/>
    <property type="match status" value="1"/>
</dbReference>
<dbReference type="PANTHER" id="PTHR10983:SF16">
    <property type="entry name" value="LYSOCARDIOLIPIN ACYLTRANSFERASE 1"/>
    <property type="match status" value="1"/>
</dbReference>
<keyword evidence="2" id="KW-1133">Transmembrane helix</keyword>
<proteinExistence type="predicted"/>
<organism evidence="3 4">
    <name type="scientific">Iris pallida</name>
    <name type="common">Sweet iris</name>
    <dbReference type="NCBI Taxonomy" id="29817"/>
    <lineage>
        <taxon>Eukaryota</taxon>
        <taxon>Viridiplantae</taxon>
        <taxon>Streptophyta</taxon>
        <taxon>Embryophyta</taxon>
        <taxon>Tracheophyta</taxon>
        <taxon>Spermatophyta</taxon>
        <taxon>Magnoliopsida</taxon>
        <taxon>Liliopsida</taxon>
        <taxon>Asparagales</taxon>
        <taxon>Iridaceae</taxon>
        <taxon>Iridoideae</taxon>
        <taxon>Irideae</taxon>
        <taxon>Iris</taxon>
    </lineage>
</organism>
<comment type="caution">
    <text evidence="3">The sequence shown here is derived from an EMBL/GenBank/DDBJ whole genome shotgun (WGS) entry which is preliminary data.</text>
</comment>